<name>A0A1J5TEB4_9ZZZZ</name>
<keyword evidence="3" id="KW-0067">ATP-binding</keyword>
<dbReference type="PANTHER" id="PTHR23407:SF1">
    <property type="entry name" value="5-FORMYLTETRAHYDROFOLATE CYCLO-LIGASE"/>
    <property type="match status" value="1"/>
</dbReference>
<keyword evidence="4" id="KW-0436">Ligase</keyword>
<dbReference type="AlphaFoldDB" id="A0A1J5TEB4"/>
<evidence type="ECO:0000256" key="1">
    <source>
        <dbReference type="ARBA" id="ARBA00010638"/>
    </source>
</evidence>
<dbReference type="EMBL" id="MLJW01000001">
    <property type="protein sequence ID" value="OIR19247.1"/>
    <property type="molecule type" value="Genomic_DNA"/>
</dbReference>
<dbReference type="Pfam" id="PF01812">
    <property type="entry name" value="5-FTHF_cyc-lig"/>
    <property type="match status" value="1"/>
</dbReference>
<proteinExistence type="inferred from homology"/>
<sequence length="199" mass="21949">MNIQARKQALRQSIIAAREKLAVAERLHLSRAIIGAVCDLSGYRQAQTVLGYLNFGAELAAELWVQQALADGKRVLLPRVNRASKHLDLYQVLDLQHDVAPGLWGIREPVAERCIKEESPGTVDFILLPGVAFTRGGARLGYGGGFYDKLLARMPHRPALVAGAFALQLVPEIPQESTDQKVDWLVTESETIRCNLGRE</sequence>
<evidence type="ECO:0000256" key="3">
    <source>
        <dbReference type="ARBA" id="ARBA00022840"/>
    </source>
</evidence>
<dbReference type="InterPro" id="IPR037171">
    <property type="entry name" value="NagB/RpiA_transferase-like"/>
</dbReference>
<dbReference type="NCBIfam" id="TIGR02727">
    <property type="entry name" value="MTHFS_bact"/>
    <property type="match status" value="1"/>
</dbReference>
<keyword evidence="2" id="KW-0547">Nucleotide-binding</keyword>
<dbReference type="InterPro" id="IPR024185">
    <property type="entry name" value="FTHF_cligase-like_sf"/>
</dbReference>
<dbReference type="PIRSF" id="PIRSF006806">
    <property type="entry name" value="FTHF_cligase"/>
    <property type="match status" value="1"/>
</dbReference>
<reference evidence="4" key="1">
    <citation type="submission" date="2016-10" db="EMBL/GenBank/DDBJ databases">
        <title>Sequence of Gallionella enrichment culture.</title>
        <authorList>
            <person name="Poehlein A."/>
            <person name="Muehling M."/>
            <person name="Daniel R."/>
        </authorList>
    </citation>
    <scope>NUCLEOTIDE SEQUENCE</scope>
</reference>
<protein>
    <submittedName>
        <fullName evidence="4">5-formyltetrahydrofolate cyclo-ligase family protein</fullName>
    </submittedName>
</protein>
<dbReference type="PANTHER" id="PTHR23407">
    <property type="entry name" value="ATPASE INHIBITOR/5-FORMYLTETRAHYDROFOLATE CYCLO-LIGASE"/>
    <property type="match status" value="1"/>
</dbReference>
<organism evidence="4">
    <name type="scientific">mine drainage metagenome</name>
    <dbReference type="NCBI Taxonomy" id="410659"/>
    <lineage>
        <taxon>unclassified sequences</taxon>
        <taxon>metagenomes</taxon>
        <taxon>ecological metagenomes</taxon>
    </lineage>
</organism>
<dbReference type="GO" id="GO:0005524">
    <property type="term" value="F:ATP binding"/>
    <property type="evidence" value="ECO:0007669"/>
    <property type="project" value="UniProtKB-KW"/>
</dbReference>
<accession>A0A1J5TEB4</accession>
<dbReference type="GO" id="GO:0009396">
    <property type="term" value="P:folic acid-containing compound biosynthetic process"/>
    <property type="evidence" value="ECO:0007669"/>
    <property type="project" value="TreeGrafter"/>
</dbReference>
<dbReference type="InterPro" id="IPR002698">
    <property type="entry name" value="FTHF_cligase"/>
</dbReference>
<dbReference type="GO" id="GO:0035999">
    <property type="term" value="P:tetrahydrofolate interconversion"/>
    <property type="evidence" value="ECO:0007669"/>
    <property type="project" value="TreeGrafter"/>
</dbReference>
<gene>
    <name evidence="4" type="ORF">GALL_01260</name>
</gene>
<dbReference type="SUPFAM" id="SSF100950">
    <property type="entry name" value="NagB/RpiA/CoA transferase-like"/>
    <property type="match status" value="1"/>
</dbReference>
<evidence type="ECO:0000313" key="4">
    <source>
        <dbReference type="EMBL" id="OIR19247.1"/>
    </source>
</evidence>
<comment type="caution">
    <text evidence="4">The sequence shown here is derived from an EMBL/GenBank/DDBJ whole genome shotgun (WGS) entry which is preliminary data.</text>
</comment>
<evidence type="ECO:0000256" key="2">
    <source>
        <dbReference type="ARBA" id="ARBA00022741"/>
    </source>
</evidence>
<dbReference type="GO" id="GO:0030272">
    <property type="term" value="F:5-formyltetrahydrofolate cyclo-ligase activity"/>
    <property type="evidence" value="ECO:0007669"/>
    <property type="project" value="TreeGrafter"/>
</dbReference>
<comment type="similarity">
    <text evidence="1">Belongs to the 5-formyltetrahydrofolate cyclo-ligase family.</text>
</comment>
<dbReference type="Gene3D" id="3.40.50.10420">
    <property type="entry name" value="NagB/RpiA/CoA transferase-like"/>
    <property type="match status" value="1"/>
</dbReference>